<dbReference type="PANTHER" id="PTHR12450:SF22">
    <property type="entry name" value="EXTRACELLULAR SERINE_THREONINE PROTEIN CG31145"/>
    <property type="match status" value="1"/>
</dbReference>
<accession>A0A2G8JN84</accession>
<gene>
    <name evidence="3" type="ORF">BSL78_25975</name>
</gene>
<feature type="binding site" evidence="1">
    <location>
        <position position="51"/>
    </location>
    <ligand>
        <name>ATP</name>
        <dbReference type="ChEBI" id="CHEBI:30616"/>
    </ligand>
</feature>
<feature type="binding site" evidence="2">
    <location>
        <position position="88"/>
    </location>
    <ligand>
        <name>Mn(2+)</name>
        <dbReference type="ChEBI" id="CHEBI:29035"/>
    </ligand>
</feature>
<keyword evidence="1" id="KW-0067">ATP-binding</keyword>
<dbReference type="AlphaFoldDB" id="A0A2G8JN84"/>
<comment type="caution">
    <text evidence="3">The sequence shown here is derived from an EMBL/GenBank/DDBJ whole genome shotgun (WGS) entry which is preliminary data.</text>
</comment>
<keyword evidence="3" id="KW-0418">Kinase</keyword>
<feature type="binding site" evidence="1">
    <location>
        <position position="88"/>
    </location>
    <ligand>
        <name>ATP</name>
        <dbReference type="ChEBI" id="CHEBI:30616"/>
    </ligand>
</feature>
<dbReference type="PANTHER" id="PTHR12450">
    <property type="entry name" value="DENTIN MATRIX PROTEIN 4 PROTEIN FAM20"/>
    <property type="match status" value="1"/>
</dbReference>
<feature type="non-terminal residue" evidence="3">
    <location>
        <position position="1"/>
    </location>
</feature>
<evidence type="ECO:0000256" key="2">
    <source>
        <dbReference type="PIRSR" id="PIRSR624869-3"/>
    </source>
</evidence>
<keyword evidence="1" id="KW-0547">Nucleotide-binding</keyword>
<dbReference type="Proteomes" id="UP000230750">
    <property type="component" value="Unassembled WGS sequence"/>
</dbReference>
<sequence>VGHNEIFERFFKGINRYELYPYNDSDVIEPLMKYLGQAPIVSAKEKSGGTQVKLFFTFEDQSTAIMKPWRVPREYETLPDHYYFADIERHTAEIAAFHLDRILDFRRAPPVTGRILNMTSDIRRVSSHALNKTFFISPGE</sequence>
<proteinExistence type="predicted"/>
<keyword evidence="2" id="KW-0464">Manganese</keyword>
<dbReference type="InterPro" id="IPR024869">
    <property type="entry name" value="FAM20"/>
</dbReference>
<dbReference type="OrthoDB" id="8583677at2759"/>
<keyword evidence="3" id="KW-0808">Transferase</keyword>
<keyword evidence="3" id="KW-0723">Serine/threonine-protein kinase</keyword>
<evidence type="ECO:0000313" key="4">
    <source>
        <dbReference type="Proteomes" id="UP000230750"/>
    </source>
</evidence>
<dbReference type="GO" id="GO:0046872">
    <property type="term" value="F:metal ion binding"/>
    <property type="evidence" value="ECO:0007669"/>
    <property type="project" value="UniProtKB-KW"/>
</dbReference>
<reference evidence="3 4" key="1">
    <citation type="journal article" date="2017" name="PLoS Biol.">
        <title>The sea cucumber genome provides insights into morphological evolution and visceral regeneration.</title>
        <authorList>
            <person name="Zhang X."/>
            <person name="Sun L."/>
            <person name="Yuan J."/>
            <person name="Sun Y."/>
            <person name="Gao Y."/>
            <person name="Zhang L."/>
            <person name="Li S."/>
            <person name="Dai H."/>
            <person name="Hamel J.F."/>
            <person name="Liu C."/>
            <person name="Yu Y."/>
            <person name="Liu S."/>
            <person name="Lin W."/>
            <person name="Guo K."/>
            <person name="Jin S."/>
            <person name="Xu P."/>
            <person name="Storey K.B."/>
            <person name="Huan P."/>
            <person name="Zhang T."/>
            <person name="Zhou Y."/>
            <person name="Zhang J."/>
            <person name="Lin C."/>
            <person name="Li X."/>
            <person name="Xing L."/>
            <person name="Huo D."/>
            <person name="Sun M."/>
            <person name="Wang L."/>
            <person name="Mercier A."/>
            <person name="Li F."/>
            <person name="Yang H."/>
            <person name="Xiang J."/>
        </authorList>
    </citation>
    <scope>NUCLEOTIDE SEQUENCE [LARGE SCALE GENOMIC DNA]</scope>
    <source>
        <strain evidence="3">Shaxun</strain>
        <tissue evidence="3">Muscle</tissue>
    </source>
</reference>
<dbReference type="EMBL" id="MRZV01001541">
    <property type="protein sequence ID" value="PIK37183.1"/>
    <property type="molecule type" value="Genomic_DNA"/>
</dbReference>
<keyword evidence="2" id="KW-0479">Metal-binding</keyword>
<feature type="binding site" evidence="1">
    <location>
        <position position="67"/>
    </location>
    <ligand>
        <name>ATP</name>
        <dbReference type="ChEBI" id="CHEBI:30616"/>
    </ligand>
</feature>
<dbReference type="STRING" id="307972.A0A2G8JN84"/>
<dbReference type="GO" id="GO:0004674">
    <property type="term" value="F:protein serine/threonine kinase activity"/>
    <property type="evidence" value="ECO:0007669"/>
    <property type="project" value="UniProtKB-KW"/>
</dbReference>
<dbReference type="GO" id="GO:0005794">
    <property type="term" value="C:Golgi apparatus"/>
    <property type="evidence" value="ECO:0007669"/>
    <property type="project" value="TreeGrafter"/>
</dbReference>
<organism evidence="3 4">
    <name type="scientific">Stichopus japonicus</name>
    <name type="common">Sea cucumber</name>
    <dbReference type="NCBI Taxonomy" id="307972"/>
    <lineage>
        <taxon>Eukaryota</taxon>
        <taxon>Metazoa</taxon>
        <taxon>Echinodermata</taxon>
        <taxon>Eleutherozoa</taxon>
        <taxon>Echinozoa</taxon>
        <taxon>Holothuroidea</taxon>
        <taxon>Aspidochirotacea</taxon>
        <taxon>Aspidochirotida</taxon>
        <taxon>Stichopodidae</taxon>
        <taxon>Apostichopus</taxon>
    </lineage>
</organism>
<evidence type="ECO:0000313" key="3">
    <source>
        <dbReference type="EMBL" id="PIK37183.1"/>
    </source>
</evidence>
<comment type="cofactor">
    <cofactor evidence="2">
        <name>Mn(2+)</name>
        <dbReference type="ChEBI" id="CHEBI:29035"/>
    </cofactor>
</comment>
<evidence type="ECO:0000256" key="1">
    <source>
        <dbReference type="PIRSR" id="PIRSR624869-2"/>
    </source>
</evidence>
<keyword evidence="4" id="KW-1185">Reference proteome</keyword>
<name>A0A2G8JN84_STIJA</name>
<dbReference type="GO" id="GO:0005524">
    <property type="term" value="F:ATP binding"/>
    <property type="evidence" value="ECO:0007669"/>
    <property type="project" value="UniProtKB-KW"/>
</dbReference>
<protein>
    <submittedName>
        <fullName evidence="3">Putative extracellular serine/threonine protein kinase FAM20C</fullName>
    </submittedName>
</protein>